<reference evidence="1 2" key="1">
    <citation type="submission" date="2012-10" db="EMBL/GenBank/DDBJ databases">
        <title>Genome assembly of Amycolatopsis azurea DSM 43854.</title>
        <authorList>
            <person name="Khatri I."/>
            <person name="Kaur I."/>
            <person name="Subramanian S."/>
            <person name="Mayilraj S."/>
        </authorList>
    </citation>
    <scope>NUCLEOTIDE SEQUENCE [LARGE SCALE GENOMIC DNA]</scope>
    <source>
        <strain evidence="1 2">DSM 43854</strain>
    </source>
</reference>
<dbReference type="EMBL" id="ANMG01000093">
    <property type="protein sequence ID" value="EMD22606.1"/>
    <property type="molecule type" value="Genomic_DNA"/>
</dbReference>
<protein>
    <submittedName>
        <fullName evidence="1">Uncharacterized protein</fullName>
    </submittedName>
</protein>
<organism evidence="1 2">
    <name type="scientific">Amycolatopsis azurea DSM 43854</name>
    <dbReference type="NCBI Taxonomy" id="1238180"/>
    <lineage>
        <taxon>Bacteria</taxon>
        <taxon>Bacillati</taxon>
        <taxon>Actinomycetota</taxon>
        <taxon>Actinomycetes</taxon>
        <taxon>Pseudonocardiales</taxon>
        <taxon>Pseudonocardiaceae</taxon>
        <taxon>Amycolatopsis</taxon>
    </lineage>
</organism>
<comment type="caution">
    <text evidence="1">The sequence shown here is derived from an EMBL/GenBank/DDBJ whole genome shotgun (WGS) entry which is preliminary data.</text>
</comment>
<accession>M2Q789</accession>
<proteinExistence type="predicted"/>
<evidence type="ECO:0000313" key="2">
    <source>
        <dbReference type="Proteomes" id="UP000014137"/>
    </source>
</evidence>
<dbReference type="AlphaFoldDB" id="M2Q789"/>
<name>M2Q789_9PSEU</name>
<dbReference type="PATRIC" id="fig|1238180.3.peg.7706"/>
<dbReference type="Proteomes" id="UP000014137">
    <property type="component" value="Unassembled WGS sequence"/>
</dbReference>
<evidence type="ECO:0000313" key="1">
    <source>
        <dbReference type="EMBL" id="EMD22606.1"/>
    </source>
</evidence>
<gene>
    <name evidence="1" type="ORF">C791_8320</name>
</gene>
<sequence length="37" mass="4227">MRAHRVMEHDGIATDQRGLHPAQNELISLNLRLSSRC</sequence>